<keyword evidence="4" id="KW-1185">Reference proteome</keyword>
<keyword evidence="2" id="KW-0732">Signal</keyword>
<evidence type="ECO:0000313" key="3">
    <source>
        <dbReference type="EMBL" id="KAF1982207.1"/>
    </source>
</evidence>
<sequence>MLTGTIALGVLARVAFAYPRNAIEVSTASTNSNPSTVATESSSIAAASTLSSSSLAAVQVLASTLPLDLQSSTEVSSSTLSFDGWLVTPGSTVDNSIAPTSSAVERVDQTSTSASAPVAPSRPLGDVCPRDDGLVYTAPNDGDQFTVECYVDYVAGDFATEWVVNLDSCIAACDASDECEAIAYAPATDAGTEAPCYLKSVLGSGAYKATIIGARRLRKLSSDPSTDLPASTSTTSSSSSSAATDPTLTSSFESVSTSSASASESPLSYTAYLLSAAANLDGTSSPASEIPALKSLVPEATSELNQGAPSVTLRSRQTSDALVVSDEQSTVISTVIAGDNTSEAIVIIANGEIAAQTGPDDTTSSSSAPETVVTVTSTVFVPVPSSSGALSEIVTTITSTVFIDVASIFPSDAVTTLTSTTLVNLDVLDDVTTTITSTTYVDLPDDVTTTITSTTYVDRPTTSPTPYQNITNNNNYITNHNTNVTNHNNYITNDINNITNINAPITLNLTEQHFDTNHVHNITNINAPITLNLTEQHFNTTIVDAIHHHNFFLNVTDHYINQTINNFNITKNYYTINVDVFKTPKCKSKTCQSIQAPKCGWPKKKPCRDRGGYRSHHHPSYPAHHHDDGFLPLPSVLPHWILDLFDNNEINFYYAHSEPVYYVKTCNWCPVVPVSAKTSCFLSSPKCRKCKPEVMQIHYDPRTSNTYEISELDASAGKWSFPPRPGCVSCARKPHYNPKTPMPWNYNVPVIPLHPFHHPGESQHPHPHHGSSWPRPANFPPGPLPEGRVQWPHPAHRPGPHVPVPQRNPTYVTKSIPCNHCAGGFKTKVLTVVSSVPTKMNHNPELLRKPWGFPRPPKTPHAHMPRPPPPPPAAAHKPWSWPSKGHSPDSSRRARAERRYFPVLQEAAEPAGLSSTRIVYITEPEGWIPPTATTTDPSGFTTMTVTVGRRPGTLLWGTKVPTVLPAAIPGMINGVESRDVENSSTDLEPKKRNWLWKILCFGICDPSLKARDTAVEVQQNSTDLEPKRQSLWSRHFCFESCRLRHCPPFTPSLKSLFSRKVTASLESPDVAVQGNTTDIEPKTHSFWSRRFCLESCRHPGPPPLISVSTLRSLFSRNVTASVEAPNVAFQGNATTDLKSKKRSLWSRHFCLESCGDPHVISSFKSLFSRGIVN</sequence>
<feature type="region of interest" description="Disordered" evidence="1">
    <location>
        <begin position="841"/>
        <end position="895"/>
    </location>
</feature>
<evidence type="ECO:0000313" key="4">
    <source>
        <dbReference type="Proteomes" id="UP000800041"/>
    </source>
</evidence>
<feature type="signal peptide" evidence="2">
    <location>
        <begin position="1"/>
        <end position="17"/>
    </location>
</feature>
<gene>
    <name evidence="3" type="ORF">K402DRAFT_457511</name>
</gene>
<feature type="chain" id="PRO_5026130146" description="Apple domain-containing protein" evidence="2">
    <location>
        <begin position="18"/>
        <end position="1173"/>
    </location>
</feature>
<dbReference type="EMBL" id="ML977187">
    <property type="protein sequence ID" value="KAF1982207.1"/>
    <property type="molecule type" value="Genomic_DNA"/>
</dbReference>
<dbReference type="OrthoDB" id="160645at2759"/>
<name>A0A6G1GN72_9PEZI</name>
<dbReference type="AlphaFoldDB" id="A0A6G1GN72"/>
<reference evidence="3" key="1">
    <citation type="journal article" date="2020" name="Stud. Mycol.">
        <title>101 Dothideomycetes genomes: a test case for predicting lifestyles and emergence of pathogens.</title>
        <authorList>
            <person name="Haridas S."/>
            <person name="Albert R."/>
            <person name="Binder M."/>
            <person name="Bloem J."/>
            <person name="Labutti K."/>
            <person name="Salamov A."/>
            <person name="Andreopoulos B."/>
            <person name="Baker S."/>
            <person name="Barry K."/>
            <person name="Bills G."/>
            <person name="Bluhm B."/>
            <person name="Cannon C."/>
            <person name="Castanera R."/>
            <person name="Culley D."/>
            <person name="Daum C."/>
            <person name="Ezra D."/>
            <person name="Gonzalez J."/>
            <person name="Henrissat B."/>
            <person name="Kuo A."/>
            <person name="Liang C."/>
            <person name="Lipzen A."/>
            <person name="Lutzoni F."/>
            <person name="Magnuson J."/>
            <person name="Mondo S."/>
            <person name="Nolan M."/>
            <person name="Ohm R."/>
            <person name="Pangilinan J."/>
            <person name="Park H.-J."/>
            <person name="Ramirez L."/>
            <person name="Alfaro M."/>
            <person name="Sun H."/>
            <person name="Tritt A."/>
            <person name="Yoshinaga Y."/>
            <person name="Zwiers L.-H."/>
            <person name="Turgeon B."/>
            <person name="Goodwin S."/>
            <person name="Spatafora J."/>
            <person name="Crous P."/>
            <person name="Grigoriev I."/>
        </authorList>
    </citation>
    <scope>NUCLEOTIDE SEQUENCE</scope>
    <source>
        <strain evidence="3">CBS 113979</strain>
    </source>
</reference>
<feature type="compositionally biased region" description="Basic and acidic residues" evidence="1">
    <location>
        <begin position="886"/>
        <end position="895"/>
    </location>
</feature>
<organism evidence="3 4">
    <name type="scientific">Aulographum hederae CBS 113979</name>
    <dbReference type="NCBI Taxonomy" id="1176131"/>
    <lineage>
        <taxon>Eukaryota</taxon>
        <taxon>Fungi</taxon>
        <taxon>Dikarya</taxon>
        <taxon>Ascomycota</taxon>
        <taxon>Pezizomycotina</taxon>
        <taxon>Dothideomycetes</taxon>
        <taxon>Pleosporomycetidae</taxon>
        <taxon>Aulographales</taxon>
        <taxon>Aulographaceae</taxon>
    </lineage>
</organism>
<accession>A0A6G1GN72</accession>
<evidence type="ECO:0000256" key="2">
    <source>
        <dbReference type="SAM" id="SignalP"/>
    </source>
</evidence>
<proteinExistence type="predicted"/>
<feature type="compositionally biased region" description="Low complexity" evidence="1">
    <location>
        <begin position="222"/>
        <end position="248"/>
    </location>
</feature>
<evidence type="ECO:0008006" key="5">
    <source>
        <dbReference type="Google" id="ProtNLM"/>
    </source>
</evidence>
<feature type="region of interest" description="Disordered" evidence="1">
    <location>
        <begin position="221"/>
        <end position="248"/>
    </location>
</feature>
<protein>
    <recommendedName>
        <fullName evidence="5">Apple domain-containing protein</fullName>
    </recommendedName>
</protein>
<feature type="region of interest" description="Disordered" evidence="1">
    <location>
        <begin position="755"/>
        <end position="806"/>
    </location>
</feature>
<evidence type="ECO:0000256" key="1">
    <source>
        <dbReference type="SAM" id="MobiDB-lite"/>
    </source>
</evidence>
<dbReference type="Proteomes" id="UP000800041">
    <property type="component" value="Unassembled WGS sequence"/>
</dbReference>